<sequence>MAHADDHVHGDGPAAAGGGSAEQGAATAHRTSSHWGTYEVLVRDGTVTGARPGPDDPDPAPLIANVPAAQHHATRIGTPAVRRRWLENGPGPDLLRGDPDDDYVALDWDTALDLLARELRRVRETHGDGAVFGGSYGWAGAGRFHHAQSQLHRFLNTTGGYTRSVGTYSHGAVESLLPHLIGPDGTRDLLRRPATWDTVAAHTDLLVTFGGLRGSNTWVASGGRAAQTAVPAMRAAAANGTAFVSVSPLRDDTPEDVGAEWLPAAPGTDTALMFALMHVLFDEGLADREFLGRYTVGADHLRDSIMGGADGVAKSPEWAEGITGVPAAAIRGLARRMAAGRTLVNVGWSVQRARYGEQPLWAGLALASCLGQVGLPGGGFASGYGSSGNYGGGATPGGIPRFAQGADPVRSFIPVALVSDMLLHPGEAFDFDGSRLVFPDIRLVWWAGGNPFHHHQDLSRLRTAFGRPETVVVGETHWTATARHADIVLPSTTTLERDDIAASQGDLTLRAMARAVAPHGQARDEYDTYAALARRLGVEQEFTEGRDSAGWLRHVYDEWRDGRGGDDLPSFDGFWAAGSVPIPGRAADTALLGAFRADPAAAPLGTPSGLIELRSETIAGFDYPDCPGGPTWLAGEERLGSERSREWPLLLIANQPSGKLHSQQDMGDYSAAQKIGGRAPLRLHPDDAAARGLADGAVVRVYNDRGSCLAGVRVSDALRPGVAQLSTGAWFDPSAPDVTCAHGNPNVLTADIGTSALSQGCTGQHVLVEVAAYSGEPPRMRAFEPPRIGERS</sequence>
<evidence type="ECO:0000259" key="9">
    <source>
        <dbReference type="Pfam" id="PF01568"/>
    </source>
</evidence>
<dbReference type="Proteomes" id="UP000240542">
    <property type="component" value="Unassembled WGS sequence"/>
</dbReference>
<dbReference type="GO" id="GO:0009061">
    <property type="term" value="P:anaerobic respiration"/>
    <property type="evidence" value="ECO:0007669"/>
    <property type="project" value="TreeGrafter"/>
</dbReference>
<feature type="domain" description="Molybdopterin oxidoreductase" evidence="8">
    <location>
        <begin position="75"/>
        <end position="534"/>
    </location>
</feature>
<keyword evidence="6" id="KW-0560">Oxidoreductase</keyword>
<feature type="region of interest" description="Disordered" evidence="7">
    <location>
        <begin position="1"/>
        <end position="39"/>
    </location>
</feature>
<dbReference type="RefSeq" id="WP_106582597.1">
    <property type="nucleotide sequence ID" value="NZ_PYGA01000005.1"/>
</dbReference>
<evidence type="ECO:0000256" key="6">
    <source>
        <dbReference type="ARBA" id="ARBA00023002"/>
    </source>
</evidence>
<evidence type="ECO:0000259" key="10">
    <source>
        <dbReference type="Pfam" id="PF18364"/>
    </source>
</evidence>
<evidence type="ECO:0000256" key="3">
    <source>
        <dbReference type="ARBA" id="ARBA00022505"/>
    </source>
</evidence>
<organism evidence="11 12">
    <name type="scientific">Murinocardiopsis flavida</name>
    <dbReference type="NCBI Taxonomy" id="645275"/>
    <lineage>
        <taxon>Bacteria</taxon>
        <taxon>Bacillati</taxon>
        <taxon>Actinomycetota</taxon>
        <taxon>Actinomycetes</taxon>
        <taxon>Streptosporangiales</taxon>
        <taxon>Nocardiopsidaceae</taxon>
        <taxon>Murinocardiopsis</taxon>
    </lineage>
</organism>
<evidence type="ECO:0000256" key="4">
    <source>
        <dbReference type="ARBA" id="ARBA00022723"/>
    </source>
</evidence>
<dbReference type="Gene3D" id="3.40.228.10">
    <property type="entry name" value="Dimethylsulfoxide Reductase, domain 2"/>
    <property type="match status" value="1"/>
</dbReference>
<name>A0A2P8DMT8_9ACTN</name>
<dbReference type="SUPFAM" id="SSF50692">
    <property type="entry name" value="ADC-like"/>
    <property type="match status" value="1"/>
</dbReference>
<feature type="domain" description="Molybdopterin dinucleotide-binding" evidence="9">
    <location>
        <begin position="649"/>
        <end position="763"/>
    </location>
</feature>
<comment type="cofactor">
    <cofactor evidence="1">
        <name>Mo-bis(molybdopterin guanine dinucleotide)</name>
        <dbReference type="ChEBI" id="CHEBI:60539"/>
    </cofactor>
</comment>
<dbReference type="PANTHER" id="PTHR43742:SF10">
    <property type="entry name" value="TRIMETHYLAMINE-N-OXIDE REDUCTASE 2"/>
    <property type="match status" value="1"/>
</dbReference>
<dbReference type="PROSITE" id="PS00490">
    <property type="entry name" value="MOLYBDOPTERIN_PROK_2"/>
    <property type="match status" value="1"/>
</dbReference>
<protein>
    <submittedName>
        <fullName evidence="11">Biotin/methionine sulfoxide reductase</fullName>
    </submittedName>
</protein>
<accession>A0A2P8DMT8</accession>
<dbReference type="CDD" id="cd02793">
    <property type="entry name" value="MopB_CT_DMSOR-BSOR-TMAOR"/>
    <property type="match status" value="1"/>
</dbReference>
<keyword evidence="4" id="KW-0479">Metal-binding</keyword>
<dbReference type="InterPro" id="IPR006657">
    <property type="entry name" value="MoPterin_dinucl-bd_dom"/>
</dbReference>
<dbReference type="PANTHER" id="PTHR43742">
    <property type="entry name" value="TRIMETHYLAMINE-N-OXIDE REDUCTASE"/>
    <property type="match status" value="1"/>
</dbReference>
<evidence type="ECO:0000259" key="8">
    <source>
        <dbReference type="Pfam" id="PF00384"/>
    </source>
</evidence>
<comment type="caution">
    <text evidence="11">The sequence shown here is derived from an EMBL/GenBank/DDBJ whole genome shotgun (WGS) entry which is preliminary data.</text>
</comment>
<dbReference type="Pfam" id="PF01568">
    <property type="entry name" value="Molydop_binding"/>
    <property type="match status" value="1"/>
</dbReference>
<dbReference type="Gene3D" id="2.40.40.20">
    <property type="match status" value="1"/>
</dbReference>
<feature type="compositionally biased region" description="Basic and acidic residues" evidence="7">
    <location>
        <begin position="1"/>
        <end position="10"/>
    </location>
</feature>
<dbReference type="OrthoDB" id="7376058at2"/>
<dbReference type="GO" id="GO:0030288">
    <property type="term" value="C:outer membrane-bounded periplasmic space"/>
    <property type="evidence" value="ECO:0007669"/>
    <property type="project" value="TreeGrafter"/>
</dbReference>
<gene>
    <name evidence="11" type="ORF">CLV63_105200</name>
</gene>
<dbReference type="InterPro" id="IPR041954">
    <property type="entry name" value="CT_DMSOR/BSOR/TMAOR"/>
</dbReference>
<evidence type="ECO:0000256" key="2">
    <source>
        <dbReference type="ARBA" id="ARBA00010312"/>
    </source>
</evidence>
<dbReference type="GO" id="GO:0030151">
    <property type="term" value="F:molybdenum ion binding"/>
    <property type="evidence" value="ECO:0007669"/>
    <property type="project" value="TreeGrafter"/>
</dbReference>
<dbReference type="Gene3D" id="3.40.50.740">
    <property type="match status" value="1"/>
</dbReference>
<dbReference type="Gene3D" id="3.90.55.10">
    <property type="entry name" value="Dimethylsulfoxide Reductase, domain 3"/>
    <property type="match status" value="1"/>
</dbReference>
<evidence type="ECO:0000256" key="7">
    <source>
        <dbReference type="SAM" id="MobiDB-lite"/>
    </source>
</evidence>
<keyword evidence="5" id="KW-0574">Periplasm</keyword>
<dbReference type="InterPro" id="IPR041460">
    <property type="entry name" value="Molybdopterin_N"/>
</dbReference>
<comment type="similarity">
    <text evidence="2">Belongs to the prokaryotic molybdopterin-containing oxidoreductase family.</text>
</comment>
<dbReference type="InterPro" id="IPR006656">
    <property type="entry name" value="Mopterin_OxRdtase"/>
</dbReference>
<evidence type="ECO:0000313" key="11">
    <source>
        <dbReference type="EMBL" id="PSK98526.1"/>
    </source>
</evidence>
<dbReference type="GO" id="GO:0009055">
    <property type="term" value="F:electron transfer activity"/>
    <property type="evidence" value="ECO:0007669"/>
    <property type="project" value="TreeGrafter"/>
</dbReference>
<keyword evidence="12" id="KW-1185">Reference proteome</keyword>
<dbReference type="GO" id="GO:0016491">
    <property type="term" value="F:oxidoreductase activity"/>
    <property type="evidence" value="ECO:0007669"/>
    <property type="project" value="UniProtKB-KW"/>
</dbReference>
<evidence type="ECO:0000313" key="12">
    <source>
        <dbReference type="Proteomes" id="UP000240542"/>
    </source>
</evidence>
<dbReference type="SUPFAM" id="SSF53706">
    <property type="entry name" value="Formate dehydrogenase/DMSO reductase, domains 1-3"/>
    <property type="match status" value="1"/>
</dbReference>
<dbReference type="AlphaFoldDB" id="A0A2P8DMT8"/>
<feature type="domain" description="Molybdopterin oxidoreductase N-terminal" evidence="10">
    <location>
        <begin position="31"/>
        <end position="71"/>
    </location>
</feature>
<dbReference type="InterPro" id="IPR009010">
    <property type="entry name" value="Asp_de-COase-like_dom_sf"/>
</dbReference>
<dbReference type="InterPro" id="IPR006655">
    <property type="entry name" value="Mopterin_OxRdtase_prok_CS"/>
</dbReference>
<evidence type="ECO:0000256" key="1">
    <source>
        <dbReference type="ARBA" id="ARBA00001942"/>
    </source>
</evidence>
<dbReference type="GO" id="GO:0043546">
    <property type="term" value="F:molybdopterin cofactor binding"/>
    <property type="evidence" value="ECO:0007669"/>
    <property type="project" value="InterPro"/>
</dbReference>
<dbReference type="Pfam" id="PF18364">
    <property type="entry name" value="Molybdopterin_N"/>
    <property type="match status" value="1"/>
</dbReference>
<dbReference type="InterPro" id="IPR050612">
    <property type="entry name" value="Prok_Mopterin_Oxidored"/>
</dbReference>
<dbReference type="EMBL" id="PYGA01000005">
    <property type="protein sequence ID" value="PSK98526.1"/>
    <property type="molecule type" value="Genomic_DNA"/>
</dbReference>
<dbReference type="Pfam" id="PF00384">
    <property type="entry name" value="Molybdopterin"/>
    <property type="match status" value="1"/>
</dbReference>
<reference evidence="11 12" key="1">
    <citation type="submission" date="2018-03" db="EMBL/GenBank/DDBJ databases">
        <title>Genomic Encyclopedia of Archaeal and Bacterial Type Strains, Phase II (KMG-II): from individual species to whole genera.</title>
        <authorList>
            <person name="Goeker M."/>
        </authorList>
    </citation>
    <scope>NUCLEOTIDE SEQUENCE [LARGE SCALE GENOMIC DNA]</scope>
    <source>
        <strain evidence="11 12">DSM 45312</strain>
    </source>
</reference>
<evidence type="ECO:0000256" key="5">
    <source>
        <dbReference type="ARBA" id="ARBA00022764"/>
    </source>
</evidence>
<proteinExistence type="inferred from homology"/>
<keyword evidence="3" id="KW-0500">Molybdenum</keyword>